<reference evidence="3 4" key="2">
    <citation type="submission" date="2016-12" db="EMBL/GenBank/DDBJ databases">
        <title>Genome sequencing and description of Paenibacillus sp. nov. from high altitude lake in the Indian Trans- Himalayas.</title>
        <authorList>
            <person name="Kiran S."/>
            <person name="Swarnkar M.K."/>
            <person name="Rana A."/>
            <person name="Tewari R."/>
            <person name="Gulati A."/>
        </authorList>
    </citation>
    <scope>NUCLEOTIDE SEQUENCE [LARGE SCALE GENOMIC DNA]</scope>
    <source>
        <strain evidence="3 4">IHBB 9951</strain>
    </source>
</reference>
<protein>
    <recommendedName>
        <fullName evidence="5">Secreted protein</fullName>
    </recommendedName>
</protein>
<dbReference type="AlphaFoldDB" id="A0A1B2DV04"/>
<reference evidence="2" key="1">
    <citation type="submission" date="2016-08" db="EMBL/GenBank/DDBJ databases">
        <title>Complete Genome Seqeunce of Paenibacillus sp. nov. IHBB 9852 from high altitute lake of Indian trans-Himalayas.</title>
        <authorList>
            <person name="Kiran S."/>
            <person name="Swarnkar M.K."/>
            <person name="Rana A."/>
            <person name="Tewari R."/>
            <person name="Gulati A."/>
        </authorList>
    </citation>
    <scope>NUCLEOTIDE SEQUENCE [LARGE SCALE GENOMIC DNA]</scope>
    <source>
        <strain evidence="2">IHBB 9852</strain>
    </source>
</reference>
<evidence type="ECO:0000313" key="4">
    <source>
        <dbReference type="Proteomes" id="UP000189059"/>
    </source>
</evidence>
<feature type="signal peptide" evidence="1">
    <location>
        <begin position="1"/>
        <end position="30"/>
    </location>
</feature>
<feature type="chain" id="PRO_5008535330" description="Secreted protein" evidence="1">
    <location>
        <begin position="31"/>
        <end position="164"/>
    </location>
</feature>
<accession>A0A1B2DV04</accession>
<gene>
    <name evidence="3" type="ORF">BBD40_03840</name>
    <name evidence="2" type="ORF">BBD41_02525</name>
</gene>
<dbReference type="EMBL" id="CP016809">
    <property type="protein sequence ID" value="ANY71544.1"/>
    <property type="molecule type" value="Genomic_DNA"/>
</dbReference>
<dbReference type="OrthoDB" id="1808478at2"/>
<organism evidence="2">
    <name type="scientific">Paenibacillus ihbetae</name>
    <dbReference type="NCBI Taxonomy" id="1870820"/>
    <lineage>
        <taxon>Bacteria</taxon>
        <taxon>Bacillati</taxon>
        <taxon>Bacillota</taxon>
        <taxon>Bacilli</taxon>
        <taxon>Bacillales</taxon>
        <taxon>Paenibacillaceae</taxon>
        <taxon>Paenibacillus</taxon>
    </lineage>
</organism>
<evidence type="ECO:0000313" key="3">
    <source>
        <dbReference type="EMBL" id="OOC61098.1"/>
    </source>
</evidence>
<proteinExistence type="predicted"/>
<evidence type="ECO:0000313" key="2">
    <source>
        <dbReference type="EMBL" id="ANY71544.1"/>
    </source>
</evidence>
<dbReference type="EMBL" id="MRVI01000001">
    <property type="protein sequence ID" value="OOC61098.1"/>
    <property type="molecule type" value="Genomic_DNA"/>
</dbReference>
<name>A0A1B2DV04_9BACL</name>
<dbReference type="KEGG" id="pib:BBD41_02525"/>
<dbReference type="Proteomes" id="UP000189059">
    <property type="component" value="Unassembled WGS sequence"/>
</dbReference>
<evidence type="ECO:0000256" key="1">
    <source>
        <dbReference type="SAM" id="SignalP"/>
    </source>
</evidence>
<sequence>MSNVRSPKRIASALAVSALLSLSLAGGAYADSATDIAPGALTPPPPVELNVNSMNLMANKYLSSYYSSISKASSSQVNVFGSTTAGQTVDSIGIQFVLQRWTGTTWVDAGGASDNGTNKASHTATKTFSVTQGYYYRAKTTHWINENGTYEEGTYFTSSLLVEK</sequence>
<keyword evidence="1" id="KW-0732">Signal</keyword>
<keyword evidence="4" id="KW-1185">Reference proteome</keyword>
<evidence type="ECO:0008006" key="5">
    <source>
        <dbReference type="Google" id="ProtNLM"/>
    </source>
</evidence>